<dbReference type="Gene3D" id="3.10.20.30">
    <property type="match status" value="1"/>
</dbReference>
<reference evidence="1 2" key="1">
    <citation type="submission" date="2023-07" db="EMBL/GenBank/DDBJ databases">
        <title>Closed genoem sequence of Methanomicrococcus sp. Hf6.</title>
        <authorList>
            <person name="Poehlein A."/>
            <person name="Protasov E."/>
            <person name="Platt K."/>
            <person name="Reeh H."/>
            <person name="Daniel R."/>
            <person name="Brune A."/>
        </authorList>
    </citation>
    <scope>NUCLEOTIDE SEQUENCE [LARGE SCALE GENOMIC DNA]</scope>
    <source>
        <strain evidence="1 2">Hf6</strain>
    </source>
</reference>
<accession>A0AA96ZTH8</accession>
<dbReference type="EMBL" id="CP131059">
    <property type="protein sequence ID" value="WNY23241.1"/>
    <property type="molecule type" value="Genomic_DNA"/>
</dbReference>
<sequence length="81" mass="9441">MNSAEKIIIELDQNGIKSDKEIDFTKLKTAADILKELKINEETALLFFKDKPIPFDEKIEEIGRENIRDGDFRILKVIFDE</sequence>
<evidence type="ECO:0000313" key="2">
    <source>
        <dbReference type="Proteomes" id="UP001302978"/>
    </source>
</evidence>
<evidence type="ECO:0000313" key="1">
    <source>
        <dbReference type="EMBL" id="WNY23241.1"/>
    </source>
</evidence>
<protein>
    <submittedName>
        <fullName evidence="1">Uncharacterized protein</fullName>
    </submittedName>
</protein>
<proteinExistence type="predicted"/>
<keyword evidence="2" id="KW-1185">Reference proteome</keyword>
<organism evidence="1 2">
    <name type="scientific">Methanimicrococcus hongohii</name>
    <dbReference type="NCBI Taxonomy" id="3028295"/>
    <lineage>
        <taxon>Archaea</taxon>
        <taxon>Methanobacteriati</taxon>
        <taxon>Methanobacteriota</taxon>
        <taxon>Stenosarchaea group</taxon>
        <taxon>Methanomicrobia</taxon>
        <taxon>Methanosarcinales</taxon>
        <taxon>Methanosarcinaceae</taxon>
        <taxon>Methanimicrococcus</taxon>
    </lineage>
</organism>
<dbReference type="RefSeq" id="WP_316558256.1">
    <property type="nucleotide sequence ID" value="NZ_CP131059.1"/>
</dbReference>
<gene>
    <name evidence="1" type="ORF">MmiHf6_05460</name>
</gene>
<dbReference type="AlphaFoldDB" id="A0AA96ZTH8"/>
<dbReference type="KEGG" id="mehf:MmiHf6_05460"/>
<dbReference type="InterPro" id="IPR012675">
    <property type="entry name" value="Beta-grasp_dom_sf"/>
</dbReference>
<name>A0AA96ZTH8_9EURY</name>
<dbReference type="Proteomes" id="UP001302978">
    <property type="component" value="Chromosome"/>
</dbReference>
<dbReference type="GeneID" id="85195046"/>